<dbReference type="NCBIfam" id="NF003417">
    <property type="entry name" value="PRK04813.1"/>
    <property type="match status" value="2"/>
</dbReference>
<dbReference type="PANTHER" id="PTHR45527">
    <property type="entry name" value="NONRIBOSOMAL PEPTIDE SYNTHETASE"/>
    <property type="match status" value="1"/>
</dbReference>
<dbReference type="Gene3D" id="3.30.300.30">
    <property type="match status" value="2"/>
</dbReference>
<dbReference type="NCBIfam" id="TIGR01733">
    <property type="entry name" value="AA-adenyl-dom"/>
    <property type="match status" value="2"/>
</dbReference>
<dbReference type="InterPro" id="IPR045851">
    <property type="entry name" value="AMP-bd_C_sf"/>
</dbReference>
<sequence length="2763" mass="315693">MEKIYSASPMQQGMYFHDMISEQALYYNQVSFGIEGSLDIENFKRSVQLLIDTHEVLRSRYFLSGEKNVSVGIAEQGQRKAEVEVKDITSLSEEEKDKFVEDEIRAGSRRKVDLEKGELMHMALYRYSDNYHVLVWGCHHIALDGWCMSILINELFGYYSASLKGDFSIKEEVPYSSYLEWLKESNDKESADYWKDYLKDKPERVVLPTWKKTGSYSLDREFVRLNISKEKMDKVKNIAAGYHVTVSTIIQGIWGLLVCKYGNTKEAIWGCVTSGRSVPVDDADSIVGLFINTLPVIFRLDKDNIFLEQLNKLGMDIFQAEFRSRVSLNDISDRPQELFDHIFAFENLEFADMLSGAKFDTLMIKNAKFYDRTNYDLTIKAQPSDELYIEWHYNPEVYDRRGIEQIAKSYSILLDQLINNPEKKVKDFKLLTEDEELKLIAEINKKYDKTVSINTVQEQFVKIASEYKDSVAIRENGNDLYYSELLNRSYNVASTLKNNGAEHGDVIGIDAVNGTDTVSCMLGILMAGCTYLPLDIKLPEKRREYFIEKTGMSIVISDKPEMYKDGLTIISKNDAIGYNVGSSNGKLLNEKYLPGDIAYIMFTSGSTGEPKGVCISSGSLYSFAAISKNSLQYGLPGDRVAQVAVLSFDASIYEIFSTLLTGGTVVIASPEDKENAVNLTKFFREEKITRAFITTQLFNLMVDEDVKCFEGARIISAGGERASARHFRKAADENPDVKIINTYGPTECVCFASGYLVKPFSEEAEEIPIGLPEANHIFYVMDGDGNLCPPYAEGELYIGGDNASGYFGREDLTNEAFIEDPFSEGRKIYKSGDMVRYIPGEGMLFLNRKDTQVKIRGFRIEAGEIENALNSCNNVKQSFVRIVKKNEIWKIYGYYTSDQAVEAEDVKNELSKYLPSYMMPNALLQMKEFPMNKNGKIDKNSFPDIENDTETVFVLPQNDVQNKLLSIWQEVLGDKEIGIRHNFFEHGGDSIKAMQIIGLMKKYGLNAEIRTLFHNPTIEKFSEYVYQGESQSQEALEGECPLLPIQKEFFKENYADKDHFNQSALVKIKASVTKEQLEHVMDGLIAHHDMLRAKYIYSGDKVTQYIQPVGAKSYMIHEFESYDKAFTDDEMDKEIENIQKMMDIEKGILIQLGLFKEKEAAYLFIAVHHLVMDGVSFRLILRDIRDLFKGELNNEKTILTPKTVSYRDYAKAQEEAEIKELPWDETGCTNLDRLSGISSPERQLKLKDRKSVSFILSGDEKIGLNKYLRLARGVEYADALLTIISKSISDTFGIKKFAVDIEHNGRGFGNQSFDLSNTVGWFTAIYPYIFNDDNDDLEKLIKNTSDIQKKYRKYSSEYMIRKISGGTDKENEITRPEICFNYLGDFDNLGEKSEEFEIVKKTTTGNRSEEQRTDYHLEINSLSFGDSLRIMIDYDDKILDENSINSFISKINNYISHLGAVSEDKFYEPFPLSSLQMAYFIGKQDFYELGGFTTHNYIEMETKVDIERLNNALQKLIINQEMLRTVVVKDGTQRVLREIPEYKIELEDLRGLSKEEQERQIKAKRNELSHYVFDIYHFPLFDIGGFILTDEDKYLFIGYDTIMLDSGSANLLIRDLAYYYLHPDETPVPLDYHYRDYIYDWENLKTGDLYEEAKEYWTSKLETFPEAPRLPMICDPEQVTKGHFLRKVKRYSVDEYNILKRKSASHRMTISALLLSVYAHTMNFYSGMDRFALNLTIFNRPTFNKDIERLYGDFTSTILLDFDLSEGKNFWEESEKVQATLGKALEYRIYDGINFSRDVMRKFRYPKTKAMMPMVFTSLLFENDIWEDVKNLGDVKWQIGQTPQVYVDFNVLEQGGELVIQMDYVSELFDEDMIEKVFSAYCHMLDDVAGNKDEIWQPCLSEEEESKRAAYNDTNEEVRDETTLIKLFDTASASHEEKTALIYGKEKISYKELNRLSDRIAYDLIKNGNSHEPVGIMIERTPGTIINILGILKAGGCYVPILPDFPKERVRYIEETSKLKIILTADKYKDLPDADKDIDLMSYRPEPEDSAYILFTSGSTGTPKGVEILHKAAANTIQGANQVYGVDENDVIIGMSEMSFDMSVYDIFGSLGAGGTLVMVPDVHAIEDVAMMVEEHKVSVWQTVPALMQMYMSIRKAGQGSSIRHVMLGGDFIPKQLAKDILEKLPNARFMSIGGPTETAIMDIYYEVKEVKDEWKSIPYGYPIRNSQIYIMDSKGRECPDEVMGEICAGGMGIAKGYVGMPELTKERFIDHEKYGRIFRTGDYGIYKKDGYVEICGRKDGQVKIQGMRIELGEIENVLLKHPGVTQAAALIHEDKNGSRQIVCFVEADNEEYPAKEFIDFAAEYLTDYMRPSIVRVLDKLPLSGNNKIDRRKLMESLAEIQSEKREIVLPENEIEEKLLEIWKEVLCVDEAGVTDDFFECGGDSLKAMELLSKIKKELDWSGLLLTDILKSGTIRGLAEFKLSGSKGSILRELSEISPDKKKAFFIHGGNGSADSYKKIVAVVKDRLNCYGIDLMKAVTLEPKKISLRELAEEYAEAITSVTVPEDEVTLVGWCIGGTICFEAAYILEKAGYTRIKLMFLDTQDPGRDVIYDYTVDTELEFIKSLSFDKYPEGLDDINDISEFWEKVVKAIEDDKELEKEVKKSFMTMTAGILMNPEQLSVRETIMLNNFFRSTVDNAHNVSVSGKLHHTKAIYIKAAENSVSEDPNKWQEYFDEELPVITLEGTHFSIMEDYIEKYTDWLG</sequence>
<dbReference type="Pfam" id="PF00550">
    <property type="entry name" value="PP-binding"/>
    <property type="match status" value="2"/>
</dbReference>
<feature type="domain" description="Carrier" evidence="7">
    <location>
        <begin position="2410"/>
        <end position="2486"/>
    </location>
</feature>
<organism evidence="8 9">
    <name type="scientific">Eubacterium ruminantium</name>
    <dbReference type="NCBI Taxonomy" id="42322"/>
    <lineage>
        <taxon>Bacteria</taxon>
        <taxon>Bacillati</taxon>
        <taxon>Bacillota</taxon>
        <taxon>Clostridia</taxon>
        <taxon>Eubacteriales</taxon>
        <taxon>Eubacteriaceae</taxon>
        <taxon>Eubacterium</taxon>
    </lineage>
</organism>
<keyword evidence="9" id="KW-1185">Reference proteome</keyword>
<protein>
    <submittedName>
        <fullName evidence="8">Non-ribosomal peptide synthase domain TIGR01720/amino acid adenylation domain-containing protein</fullName>
    </submittedName>
</protein>
<dbReference type="GO" id="GO:0043041">
    <property type="term" value="P:amino acid activation for nonribosomal peptide biosynthetic process"/>
    <property type="evidence" value="ECO:0007669"/>
    <property type="project" value="TreeGrafter"/>
</dbReference>
<dbReference type="InterPro" id="IPR025110">
    <property type="entry name" value="AMP-bd_C"/>
</dbReference>
<dbReference type="Pfam" id="PF13193">
    <property type="entry name" value="AMP-binding_C"/>
    <property type="match status" value="1"/>
</dbReference>
<dbReference type="PROSITE" id="PS00012">
    <property type="entry name" value="PHOSPHOPANTETHEINE"/>
    <property type="match status" value="1"/>
</dbReference>
<dbReference type="Pfam" id="PF00668">
    <property type="entry name" value="Condensation"/>
    <property type="match status" value="3"/>
</dbReference>
<dbReference type="FunFam" id="1.10.1200.10:FF:000005">
    <property type="entry name" value="Nonribosomal peptide synthetase 1"/>
    <property type="match status" value="1"/>
</dbReference>
<dbReference type="InterPro" id="IPR036736">
    <property type="entry name" value="ACP-like_sf"/>
</dbReference>
<accession>A0A1T4QC39</accession>
<evidence type="ECO:0000256" key="1">
    <source>
        <dbReference type="ARBA" id="ARBA00001957"/>
    </source>
</evidence>
<dbReference type="GO" id="GO:0005737">
    <property type="term" value="C:cytoplasm"/>
    <property type="evidence" value="ECO:0007669"/>
    <property type="project" value="TreeGrafter"/>
</dbReference>
<dbReference type="InterPro" id="IPR001242">
    <property type="entry name" value="Condensation_dom"/>
</dbReference>
<dbReference type="GO" id="GO:0003824">
    <property type="term" value="F:catalytic activity"/>
    <property type="evidence" value="ECO:0007669"/>
    <property type="project" value="InterPro"/>
</dbReference>
<dbReference type="PANTHER" id="PTHR45527:SF1">
    <property type="entry name" value="FATTY ACID SYNTHASE"/>
    <property type="match status" value="1"/>
</dbReference>
<evidence type="ECO:0000256" key="5">
    <source>
        <dbReference type="ARBA" id="ARBA00022598"/>
    </source>
</evidence>
<evidence type="ECO:0000313" key="8">
    <source>
        <dbReference type="EMBL" id="SKA01197.1"/>
    </source>
</evidence>
<dbReference type="Gene3D" id="3.40.50.980">
    <property type="match status" value="2"/>
</dbReference>
<feature type="domain" description="Carrier" evidence="7">
    <location>
        <begin position="955"/>
        <end position="1029"/>
    </location>
</feature>
<dbReference type="Gene3D" id="2.30.38.10">
    <property type="entry name" value="Luciferase, Domain 3"/>
    <property type="match status" value="1"/>
</dbReference>
<dbReference type="Gene3D" id="3.30.559.30">
    <property type="entry name" value="Nonribosomal peptide synthetase, condensation domain"/>
    <property type="match status" value="3"/>
</dbReference>
<dbReference type="SUPFAM" id="SSF56801">
    <property type="entry name" value="Acetyl-CoA synthetase-like"/>
    <property type="match status" value="2"/>
</dbReference>
<keyword evidence="3" id="KW-0596">Phosphopantetheine</keyword>
<dbReference type="InterPro" id="IPR009081">
    <property type="entry name" value="PP-bd_ACP"/>
</dbReference>
<proteinExistence type="predicted"/>
<keyword evidence="4" id="KW-0597">Phosphoprotein</keyword>
<evidence type="ECO:0000256" key="3">
    <source>
        <dbReference type="ARBA" id="ARBA00022450"/>
    </source>
</evidence>
<dbReference type="InterPro" id="IPR042099">
    <property type="entry name" value="ANL_N_sf"/>
</dbReference>
<comment type="pathway">
    <text evidence="2">Siderophore biosynthesis.</text>
</comment>
<dbReference type="InterPro" id="IPR029058">
    <property type="entry name" value="AB_hydrolase_fold"/>
</dbReference>
<dbReference type="Gene3D" id="3.30.559.10">
    <property type="entry name" value="Chloramphenicol acetyltransferase-like domain"/>
    <property type="match status" value="3"/>
</dbReference>
<evidence type="ECO:0000256" key="6">
    <source>
        <dbReference type="ARBA" id="ARBA00023194"/>
    </source>
</evidence>
<dbReference type="InterPro" id="IPR020845">
    <property type="entry name" value="AMP-binding_CS"/>
</dbReference>
<dbReference type="Gene3D" id="3.40.50.12780">
    <property type="entry name" value="N-terminal domain of ligase-like"/>
    <property type="match status" value="1"/>
</dbReference>
<dbReference type="InterPro" id="IPR010071">
    <property type="entry name" value="AA_adenyl_dom"/>
</dbReference>
<dbReference type="EMBL" id="FUXA01000018">
    <property type="protein sequence ID" value="SKA01197.1"/>
    <property type="molecule type" value="Genomic_DNA"/>
</dbReference>
<evidence type="ECO:0000259" key="7">
    <source>
        <dbReference type="PROSITE" id="PS50075"/>
    </source>
</evidence>
<reference evidence="8 9" key="1">
    <citation type="submission" date="2017-02" db="EMBL/GenBank/DDBJ databases">
        <authorList>
            <person name="Peterson S.W."/>
        </authorList>
    </citation>
    <scope>NUCLEOTIDE SEQUENCE [LARGE SCALE GENOMIC DNA]</scope>
    <source>
        <strain evidence="8 9">ATCC 17233</strain>
    </source>
</reference>
<keyword evidence="5" id="KW-0436">Ligase</keyword>
<comment type="cofactor">
    <cofactor evidence="1">
        <name>pantetheine 4'-phosphate</name>
        <dbReference type="ChEBI" id="CHEBI:47942"/>
    </cofactor>
</comment>
<dbReference type="Gene3D" id="1.10.1200.10">
    <property type="entry name" value="ACP-like"/>
    <property type="match status" value="2"/>
</dbReference>
<dbReference type="Pfam" id="PF00501">
    <property type="entry name" value="AMP-binding"/>
    <property type="match status" value="2"/>
</dbReference>
<dbReference type="InterPro" id="IPR006162">
    <property type="entry name" value="Ppantetheine_attach_site"/>
</dbReference>
<dbReference type="Proteomes" id="UP000189857">
    <property type="component" value="Unassembled WGS sequence"/>
</dbReference>
<dbReference type="PROSITE" id="PS50075">
    <property type="entry name" value="CARRIER"/>
    <property type="match status" value="2"/>
</dbReference>
<keyword evidence="6" id="KW-0045">Antibiotic biosynthesis</keyword>
<dbReference type="PROSITE" id="PS00455">
    <property type="entry name" value="AMP_BINDING"/>
    <property type="match status" value="2"/>
</dbReference>
<name>A0A1T4QC39_9FIRM</name>
<dbReference type="GO" id="GO:0031177">
    <property type="term" value="F:phosphopantetheine binding"/>
    <property type="evidence" value="ECO:0007669"/>
    <property type="project" value="TreeGrafter"/>
</dbReference>
<evidence type="ECO:0000313" key="9">
    <source>
        <dbReference type="Proteomes" id="UP000189857"/>
    </source>
</evidence>
<dbReference type="InterPro" id="IPR001031">
    <property type="entry name" value="Thioesterase"/>
</dbReference>
<dbReference type="GO" id="GO:0044550">
    <property type="term" value="P:secondary metabolite biosynthetic process"/>
    <property type="evidence" value="ECO:0007669"/>
    <property type="project" value="TreeGrafter"/>
</dbReference>
<dbReference type="Gene3D" id="3.40.50.1820">
    <property type="entry name" value="alpha/beta hydrolase"/>
    <property type="match status" value="1"/>
</dbReference>
<dbReference type="InterPro" id="IPR000873">
    <property type="entry name" value="AMP-dep_synth/lig_dom"/>
</dbReference>
<dbReference type="InterPro" id="IPR057737">
    <property type="entry name" value="Condensation_MtbB-like"/>
</dbReference>
<dbReference type="SUPFAM" id="SSF47336">
    <property type="entry name" value="ACP-like"/>
    <property type="match status" value="2"/>
</dbReference>
<dbReference type="InterPro" id="IPR023213">
    <property type="entry name" value="CAT-like_dom_sf"/>
</dbReference>
<dbReference type="GO" id="GO:0008610">
    <property type="term" value="P:lipid biosynthetic process"/>
    <property type="evidence" value="ECO:0007669"/>
    <property type="project" value="UniProtKB-ARBA"/>
</dbReference>
<dbReference type="GO" id="GO:0017000">
    <property type="term" value="P:antibiotic biosynthetic process"/>
    <property type="evidence" value="ECO:0007669"/>
    <property type="project" value="UniProtKB-KW"/>
</dbReference>
<dbReference type="Pfam" id="PF00975">
    <property type="entry name" value="Thioesterase"/>
    <property type="match status" value="1"/>
</dbReference>
<dbReference type="SUPFAM" id="SSF53474">
    <property type="entry name" value="alpha/beta-Hydrolases"/>
    <property type="match status" value="1"/>
</dbReference>
<dbReference type="FunFam" id="3.30.559.10:FF:000023">
    <property type="entry name" value="Non-ribosomal peptide synthetase"/>
    <property type="match status" value="1"/>
</dbReference>
<evidence type="ECO:0000256" key="4">
    <source>
        <dbReference type="ARBA" id="ARBA00022553"/>
    </source>
</evidence>
<gene>
    <name evidence="8" type="ORF">SAMN02745110_02342</name>
</gene>
<dbReference type="RefSeq" id="WP_159444168.1">
    <property type="nucleotide sequence ID" value="NZ_FMTO01000018.1"/>
</dbReference>
<dbReference type="CDD" id="cd19535">
    <property type="entry name" value="Cyc_NRPS"/>
    <property type="match status" value="1"/>
</dbReference>
<evidence type="ECO:0000256" key="2">
    <source>
        <dbReference type="ARBA" id="ARBA00004924"/>
    </source>
</evidence>
<dbReference type="SUPFAM" id="SSF52777">
    <property type="entry name" value="CoA-dependent acyltransferases"/>
    <property type="match status" value="6"/>
</dbReference>